<feature type="region of interest" description="Disordered" evidence="1">
    <location>
        <begin position="62"/>
        <end position="96"/>
    </location>
</feature>
<dbReference type="VEuPathDB" id="AmoebaDB:NAEGRDRAFT_63538"/>
<dbReference type="AlphaFoldDB" id="D2V3Z0"/>
<accession>D2V3Z0</accession>
<organism evidence="3">
    <name type="scientific">Naegleria gruberi</name>
    <name type="common">Amoeba</name>
    <dbReference type="NCBI Taxonomy" id="5762"/>
    <lineage>
        <taxon>Eukaryota</taxon>
        <taxon>Discoba</taxon>
        <taxon>Heterolobosea</taxon>
        <taxon>Tetramitia</taxon>
        <taxon>Eutetramitia</taxon>
        <taxon>Vahlkampfiidae</taxon>
        <taxon>Naegleria</taxon>
    </lineage>
</organism>
<dbReference type="InParanoid" id="D2V3Z0"/>
<gene>
    <name evidence="2" type="ORF">NAEGRDRAFT_63538</name>
</gene>
<dbReference type="EMBL" id="GG738851">
    <property type="protein sequence ID" value="EFC48285.1"/>
    <property type="molecule type" value="Genomic_DNA"/>
</dbReference>
<dbReference type="KEGG" id="ngr:NAEGRDRAFT_63538"/>
<sequence length="194" mass="22769">MHPEKITGRLGIATNQTIKRNAYIRIQEKAVSHYQIDGEQVAFSLNRHKAWELLEKQQEIEESYDNVSRNNDQENRLTKKKHFQQHLNKSKHDNRLQQKELAKLKKNLEKKPILSESTEEEAEPKIVKHLIGSKNYPRGVSLFPENGIVISEVMSRAQIYKLSQHRDRQRHLGVSGNQKSRHQKKAEFEKSIFL</sequence>
<dbReference type="OMA" id="SHYQIDG"/>
<evidence type="ECO:0000313" key="3">
    <source>
        <dbReference type="Proteomes" id="UP000006671"/>
    </source>
</evidence>
<feature type="compositionally biased region" description="Basic and acidic residues" evidence="1">
    <location>
        <begin position="185"/>
        <end position="194"/>
    </location>
</feature>
<name>D2V3Z0_NAEGR</name>
<proteinExistence type="predicted"/>
<reference evidence="2 3" key="1">
    <citation type="journal article" date="2010" name="Cell">
        <title>The genome of Naegleria gruberi illuminates early eukaryotic versatility.</title>
        <authorList>
            <person name="Fritz-Laylin L.K."/>
            <person name="Prochnik S.E."/>
            <person name="Ginger M.L."/>
            <person name="Dacks J.B."/>
            <person name="Carpenter M.L."/>
            <person name="Field M.C."/>
            <person name="Kuo A."/>
            <person name="Paredez A."/>
            <person name="Chapman J."/>
            <person name="Pham J."/>
            <person name="Shu S."/>
            <person name="Neupane R."/>
            <person name="Cipriano M."/>
            <person name="Mancuso J."/>
            <person name="Tu H."/>
            <person name="Salamov A."/>
            <person name="Lindquist E."/>
            <person name="Shapiro H."/>
            <person name="Lucas S."/>
            <person name="Grigoriev I.V."/>
            <person name="Cande W.Z."/>
            <person name="Fulton C."/>
            <person name="Rokhsar D.S."/>
            <person name="Dawson S.C."/>
        </authorList>
    </citation>
    <scope>NUCLEOTIDE SEQUENCE [LARGE SCALE GENOMIC DNA]</scope>
    <source>
        <strain evidence="2 3">NEG-M</strain>
    </source>
</reference>
<feature type="region of interest" description="Disordered" evidence="1">
    <location>
        <begin position="164"/>
        <end position="194"/>
    </location>
</feature>
<dbReference type="RefSeq" id="XP_002681029.1">
    <property type="nucleotide sequence ID" value="XM_002680983.1"/>
</dbReference>
<dbReference type="GeneID" id="8848363"/>
<evidence type="ECO:0000313" key="2">
    <source>
        <dbReference type="EMBL" id="EFC48285.1"/>
    </source>
</evidence>
<evidence type="ECO:0000256" key="1">
    <source>
        <dbReference type="SAM" id="MobiDB-lite"/>
    </source>
</evidence>
<dbReference type="Proteomes" id="UP000006671">
    <property type="component" value="Unassembled WGS sequence"/>
</dbReference>
<protein>
    <submittedName>
        <fullName evidence="2">Predicted protein</fullName>
    </submittedName>
</protein>
<keyword evidence="3" id="KW-1185">Reference proteome</keyword>